<feature type="transmembrane region" description="Helical" evidence="1">
    <location>
        <begin position="263"/>
        <end position="290"/>
    </location>
</feature>
<comment type="caution">
    <text evidence="2">The sequence shown here is derived from an EMBL/GenBank/DDBJ whole genome shotgun (WGS) entry which is preliminary data.</text>
</comment>
<accession>A0A2W4W5P6</accession>
<feature type="transmembrane region" description="Helical" evidence="1">
    <location>
        <begin position="302"/>
        <end position="335"/>
    </location>
</feature>
<evidence type="ECO:0000256" key="1">
    <source>
        <dbReference type="SAM" id="Phobius"/>
    </source>
</evidence>
<sequence>MKSKHSQEYVVGVMTMDVEGKDSERFLDCVDQAVSTFERSLSDLLDVRVDTLSFEGPHLMPSAGAYAPLDFLRIGMTEKIERGVHFLLIITEVDLSATSFGSTLALPSQLTNVGIISTKRLNPTFWGNPDHRQLTVRRLETLLLHTFGHLLNLSYAKSPQNIMHDFVEVEDLTNMVHLTDSQRQEMRKALPREAHERTSRKHRWRFILQTLVRDWQSIAIAVIQANPFRLLARLPTMITAALSTIIFLFFTPDMWDVASTVELYQLIVFSFIAIAAATIALYQAFAFGGVLSRNRRLAESTVVTSAATILSLLLTMALLFGIFMGLIYMGIVTIFPRKLMETWPTVDPAVRTIDHIKLSIFVAALGVLAGSLGGRADSDGLIRGVLFVDEES</sequence>
<feature type="transmembrane region" description="Helical" evidence="1">
    <location>
        <begin position="355"/>
        <end position="373"/>
    </location>
</feature>
<gene>
    <name evidence="2" type="ORF">DCF25_07995</name>
</gene>
<keyword evidence="1" id="KW-0472">Membrane</keyword>
<protein>
    <submittedName>
        <fullName evidence="2">Uncharacterized protein</fullName>
    </submittedName>
</protein>
<evidence type="ECO:0000313" key="2">
    <source>
        <dbReference type="EMBL" id="PZO19731.1"/>
    </source>
</evidence>
<dbReference type="InterPro" id="IPR024079">
    <property type="entry name" value="MetalloPept_cat_dom_sf"/>
</dbReference>
<dbReference type="GO" id="GO:0008237">
    <property type="term" value="F:metallopeptidase activity"/>
    <property type="evidence" value="ECO:0007669"/>
    <property type="project" value="InterPro"/>
</dbReference>
<proteinExistence type="predicted"/>
<feature type="transmembrane region" description="Helical" evidence="1">
    <location>
        <begin position="230"/>
        <end position="251"/>
    </location>
</feature>
<dbReference type="EMBL" id="QBMC01000039">
    <property type="protein sequence ID" value="PZO19731.1"/>
    <property type="molecule type" value="Genomic_DNA"/>
</dbReference>
<dbReference type="AlphaFoldDB" id="A0A2W4W5P6"/>
<dbReference type="Gene3D" id="3.40.390.10">
    <property type="entry name" value="Collagenase (Catalytic Domain)"/>
    <property type="match status" value="1"/>
</dbReference>
<evidence type="ECO:0000313" key="3">
    <source>
        <dbReference type="Proteomes" id="UP000249354"/>
    </source>
</evidence>
<organism evidence="2 3">
    <name type="scientific">Leptolyngbya foveolarum</name>
    <dbReference type="NCBI Taxonomy" id="47253"/>
    <lineage>
        <taxon>Bacteria</taxon>
        <taxon>Bacillati</taxon>
        <taxon>Cyanobacteriota</taxon>
        <taxon>Cyanophyceae</taxon>
        <taxon>Leptolyngbyales</taxon>
        <taxon>Leptolyngbyaceae</taxon>
        <taxon>Leptolyngbya group</taxon>
        <taxon>Leptolyngbya</taxon>
    </lineage>
</organism>
<dbReference type="Proteomes" id="UP000249354">
    <property type="component" value="Unassembled WGS sequence"/>
</dbReference>
<reference evidence="3" key="1">
    <citation type="submission" date="2018-04" db="EMBL/GenBank/DDBJ databases">
        <authorList>
            <person name="Cornet L."/>
        </authorList>
    </citation>
    <scope>NUCLEOTIDE SEQUENCE [LARGE SCALE GENOMIC DNA]</scope>
</reference>
<reference evidence="2 3" key="2">
    <citation type="submission" date="2018-06" db="EMBL/GenBank/DDBJ databases">
        <title>Metagenomic assembly of (sub)arctic Cyanobacteria and their associated microbiome from non-axenic cultures.</title>
        <authorList>
            <person name="Baurain D."/>
        </authorList>
    </citation>
    <scope>NUCLEOTIDE SEQUENCE [LARGE SCALE GENOMIC DNA]</scope>
    <source>
        <strain evidence="2">ULC129bin1</strain>
    </source>
</reference>
<keyword evidence="1" id="KW-0812">Transmembrane</keyword>
<keyword evidence="1" id="KW-1133">Transmembrane helix</keyword>
<name>A0A2W4W5P6_9CYAN</name>